<evidence type="ECO:0000256" key="1">
    <source>
        <dbReference type="SAM" id="Phobius"/>
    </source>
</evidence>
<name>A0A1L3MVG6_9BACI</name>
<dbReference type="EMBL" id="CP016020">
    <property type="protein sequence ID" value="APH06260.1"/>
    <property type="molecule type" value="Genomic_DNA"/>
</dbReference>
<feature type="transmembrane region" description="Helical" evidence="1">
    <location>
        <begin position="37"/>
        <end position="56"/>
    </location>
</feature>
<organism evidence="2 3">
    <name type="scientific">Bacillus weihaiensis</name>
    <dbReference type="NCBI Taxonomy" id="1547283"/>
    <lineage>
        <taxon>Bacteria</taxon>
        <taxon>Bacillati</taxon>
        <taxon>Bacillota</taxon>
        <taxon>Bacilli</taxon>
        <taxon>Bacillales</taxon>
        <taxon>Bacillaceae</taxon>
        <taxon>Bacillus</taxon>
    </lineage>
</organism>
<sequence length="67" mass="7627">MPDKEKNFQIRLWVSAVLGSIITFFVIKLVWAEASYMLLLLLLVVGFLINLVISVISSKRKKGDITF</sequence>
<dbReference type="OrthoDB" id="2938804at2"/>
<evidence type="ECO:0000313" key="3">
    <source>
        <dbReference type="Proteomes" id="UP000181936"/>
    </source>
</evidence>
<keyword evidence="1" id="KW-0812">Transmembrane</keyword>
<accession>A0A1L3MVG6</accession>
<proteinExistence type="predicted"/>
<feature type="transmembrane region" description="Helical" evidence="1">
    <location>
        <begin position="12"/>
        <end position="31"/>
    </location>
</feature>
<gene>
    <name evidence="2" type="ORF">A9C19_16840</name>
</gene>
<keyword evidence="1" id="KW-0472">Membrane</keyword>
<dbReference type="KEGG" id="bwh:A9C19_16840"/>
<dbReference type="RefSeq" id="WP_072581060.1">
    <property type="nucleotide sequence ID" value="NZ_CP016020.1"/>
</dbReference>
<reference evidence="2 3" key="1">
    <citation type="journal article" date="2016" name="Sci. Rep.">
        <title>Complete genome sequence and transcriptomic analysis of a novel marine strain Bacillus weihaiensis reveals the mechanism of brown algae degradation.</title>
        <authorList>
            <person name="Zhu Y."/>
            <person name="Chen P."/>
            <person name="Bao Y."/>
            <person name="Men Y."/>
            <person name="Zeng Y."/>
            <person name="Yang J."/>
            <person name="Sun J."/>
            <person name="Sun Y."/>
        </authorList>
    </citation>
    <scope>NUCLEOTIDE SEQUENCE [LARGE SCALE GENOMIC DNA]</scope>
    <source>
        <strain evidence="2 3">Alg07</strain>
    </source>
</reference>
<dbReference type="Proteomes" id="UP000181936">
    <property type="component" value="Chromosome"/>
</dbReference>
<evidence type="ECO:0000313" key="2">
    <source>
        <dbReference type="EMBL" id="APH06260.1"/>
    </source>
</evidence>
<protein>
    <submittedName>
        <fullName evidence="2">Uncharacterized protein</fullName>
    </submittedName>
</protein>
<keyword evidence="1" id="KW-1133">Transmembrane helix</keyword>
<keyword evidence="3" id="KW-1185">Reference proteome</keyword>
<dbReference type="AlphaFoldDB" id="A0A1L3MVG6"/>